<dbReference type="OrthoDB" id="8451655at2"/>
<dbReference type="HOGENOM" id="CLU_162460_1_0_9"/>
<sequence>MFLLDDILLFPVKGPAWVIKQIIDRAQEELYDPHKVKMELLELQLLYEMGEISEEEYISRETELLERLREIREYELARRED</sequence>
<name>B1I4U1_DESAP</name>
<gene>
    <name evidence="1" type="ordered locus">Daud_1490</name>
</gene>
<dbReference type="EMBL" id="CP000860">
    <property type="protein sequence ID" value="ACA59996.1"/>
    <property type="molecule type" value="Genomic_DNA"/>
</dbReference>
<dbReference type="InterPro" id="IPR007804">
    <property type="entry name" value="GvpG"/>
</dbReference>
<dbReference type="Proteomes" id="UP000008544">
    <property type="component" value="Chromosome"/>
</dbReference>
<dbReference type="KEGG" id="dau:Daud_1490"/>
<reference evidence="1 2" key="2">
    <citation type="journal article" date="2008" name="Science">
        <title>Environmental genomics reveals a single-species ecosystem deep within Earth.</title>
        <authorList>
            <person name="Chivian D."/>
            <person name="Brodie E.L."/>
            <person name="Alm E.J."/>
            <person name="Culley D.E."/>
            <person name="Dehal P.S."/>
            <person name="Desantis T.Z."/>
            <person name="Gihring T.M."/>
            <person name="Lapidus A."/>
            <person name="Lin L.H."/>
            <person name="Lowry S.R."/>
            <person name="Moser D.P."/>
            <person name="Richardson P.M."/>
            <person name="Southam G."/>
            <person name="Wanger G."/>
            <person name="Pratt L.M."/>
            <person name="Andersen G.L."/>
            <person name="Hazen T.C."/>
            <person name="Brockman F.J."/>
            <person name="Arkin A.P."/>
            <person name="Onstott T.C."/>
        </authorList>
    </citation>
    <scope>NUCLEOTIDE SEQUENCE [LARGE SCALE GENOMIC DNA]</scope>
    <source>
        <strain evidence="1 2">MP104C</strain>
    </source>
</reference>
<evidence type="ECO:0000313" key="1">
    <source>
        <dbReference type="EMBL" id="ACA59996.1"/>
    </source>
</evidence>
<proteinExistence type="predicted"/>
<reference evidence="2" key="1">
    <citation type="submission" date="2007-10" db="EMBL/GenBank/DDBJ databases">
        <title>Complete sequence of chromosome of Desulforudis audaxviator MP104C.</title>
        <authorList>
            <person name="Copeland A."/>
            <person name="Lucas S."/>
            <person name="Lapidus A."/>
            <person name="Barry K."/>
            <person name="Glavina del Rio T."/>
            <person name="Dalin E."/>
            <person name="Tice H."/>
            <person name="Bruce D."/>
            <person name="Pitluck S."/>
            <person name="Lowry S.R."/>
            <person name="Larimer F."/>
            <person name="Land M.L."/>
            <person name="Hauser L."/>
            <person name="Kyrpides N."/>
            <person name="Ivanova N.N."/>
            <person name="Richardson P."/>
        </authorList>
    </citation>
    <scope>NUCLEOTIDE SEQUENCE [LARGE SCALE GENOMIC DNA]</scope>
    <source>
        <strain evidence="2">MP104C</strain>
    </source>
</reference>
<dbReference type="STRING" id="477974.Daud_1490"/>
<evidence type="ECO:0000313" key="2">
    <source>
        <dbReference type="Proteomes" id="UP000008544"/>
    </source>
</evidence>
<accession>B1I4U1</accession>
<organism evidence="1 2">
    <name type="scientific">Desulforudis audaxviator (strain MP104C)</name>
    <dbReference type="NCBI Taxonomy" id="477974"/>
    <lineage>
        <taxon>Bacteria</taxon>
        <taxon>Bacillati</taxon>
        <taxon>Bacillota</taxon>
        <taxon>Clostridia</taxon>
        <taxon>Thermoanaerobacterales</taxon>
        <taxon>Candidatus Desulforudaceae</taxon>
        <taxon>Candidatus Desulforudis</taxon>
    </lineage>
</organism>
<dbReference type="AlphaFoldDB" id="B1I4U1"/>
<dbReference type="eggNOG" id="ENOG5030UNX">
    <property type="taxonomic scope" value="Bacteria"/>
</dbReference>
<protein>
    <submittedName>
        <fullName evidence="1">Gas vesicle G</fullName>
    </submittedName>
</protein>
<dbReference type="RefSeq" id="WP_012302581.1">
    <property type="nucleotide sequence ID" value="NC_010424.1"/>
</dbReference>
<dbReference type="Pfam" id="PF05120">
    <property type="entry name" value="GvpG"/>
    <property type="match status" value="1"/>
</dbReference>
<keyword evidence="2" id="KW-1185">Reference proteome</keyword>